<evidence type="ECO:0000313" key="3">
    <source>
        <dbReference type="Proteomes" id="UP001145021"/>
    </source>
</evidence>
<gene>
    <name evidence="2" type="ORF">LPJ64_001150</name>
</gene>
<feature type="compositionally biased region" description="Pro residues" evidence="1">
    <location>
        <begin position="486"/>
        <end position="495"/>
    </location>
</feature>
<accession>A0A9W7XQK9</accession>
<feature type="compositionally biased region" description="Low complexity" evidence="1">
    <location>
        <begin position="297"/>
        <end position="309"/>
    </location>
</feature>
<evidence type="ECO:0000256" key="1">
    <source>
        <dbReference type="SAM" id="MobiDB-lite"/>
    </source>
</evidence>
<feature type="region of interest" description="Disordered" evidence="1">
    <location>
        <begin position="710"/>
        <end position="736"/>
    </location>
</feature>
<proteinExistence type="predicted"/>
<feature type="region of interest" description="Disordered" evidence="1">
    <location>
        <begin position="851"/>
        <end position="903"/>
    </location>
</feature>
<feature type="region of interest" description="Disordered" evidence="1">
    <location>
        <begin position="453"/>
        <end position="500"/>
    </location>
</feature>
<feature type="compositionally biased region" description="Low complexity" evidence="1">
    <location>
        <begin position="1396"/>
        <end position="1410"/>
    </location>
</feature>
<feature type="region of interest" description="Disordered" evidence="1">
    <location>
        <begin position="1360"/>
        <end position="1379"/>
    </location>
</feature>
<feature type="region of interest" description="Disordered" evidence="1">
    <location>
        <begin position="920"/>
        <end position="952"/>
    </location>
</feature>
<protein>
    <submittedName>
        <fullName evidence="2">Uncharacterized protein</fullName>
    </submittedName>
</protein>
<feature type="compositionally biased region" description="Low complexity" evidence="1">
    <location>
        <begin position="118"/>
        <end position="135"/>
    </location>
</feature>
<name>A0A9W7XQK9_9FUNG</name>
<feature type="compositionally biased region" description="Low complexity" evidence="1">
    <location>
        <begin position="1066"/>
        <end position="1077"/>
    </location>
</feature>
<keyword evidence="3" id="KW-1185">Reference proteome</keyword>
<feature type="region of interest" description="Disordered" evidence="1">
    <location>
        <begin position="297"/>
        <end position="320"/>
    </location>
</feature>
<comment type="caution">
    <text evidence="2">The sequence shown here is derived from an EMBL/GenBank/DDBJ whole genome shotgun (WGS) entry which is preliminary data.</text>
</comment>
<feature type="region of interest" description="Disordered" evidence="1">
    <location>
        <begin position="1020"/>
        <end position="1084"/>
    </location>
</feature>
<feature type="region of interest" description="Disordered" evidence="1">
    <location>
        <begin position="117"/>
        <end position="145"/>
    </location>
</feature>
<feature type="region of interest" description="Disordered" evidence="1">
    <location>
        <begin position="964"/>
        <end position="983"/>
    </location>
</feature>
<feature type="region of interest" description="Disordered" evidence="1">
    <location>
        <begin position="618"/>
        <end position="648"/>
    </location>
</feature>
<feature type="region of interest" description="Disordered" evidence="1">
    <location>
        <begin position="1390"/>
        <end position="1443"/>
    </location>
</feature>
<organism evidence="2 3">
    <name type="scientific">Coemansia asiatica</name>
    <dbReference type="NCBI Taxonomy" id="1052880"/>
    <lineage>
        <taxon>Eukaryota</taxon>
        <taxon>Fungi</taxon>
        <taxon>Fungi incertae sedis</taxon>
        <taxon>Zoopagomycota</taxon>
        <taxon>Kickxellomycotina</taxon>
        <taxon>Kickxellomycetes</taxon>
        <taxon>Kickxellales</taxon>
        <taxon>Kickxellaceae</taxon>
        <taxon>Coemansia</taxon>
    </lineage>
</organism>
<feature type="compositionally biased region" description="Polar residues" evidence="1">
    <location>
        <begin position="310"/>
        <end position="320"/>
    </location>
</feature>
<evidence type="ECO:0000313" key="2">
    <source>
        <dbReference type="EMBL" id="KAJ1647487.1"/>
    </source>
</evidence>
<reference evidence="2" key="1">
    <citation type="submission" date="2022-07" db="EMBL/GenBank/DDBJ databases">
        <title>Phylogenomic reconstructions and comparative analyses of Kickxellomycotina fungi.</title>
        <authorList>
            <person name="Reynolds N.K."/>
            <person name="Stajich J.E."/>
            <person name="Barry K."/>
            <person name="Grigoriev I.V."/>
            <person name="Crous P."/>
            <person name="Smith M.E."/>
        </authorList>
    </citation>
    <scope>NUCLEOTIDE SEQUENCE</scope>
    <source>
        <strain evidence="2">NBRC 105413</strain>
    </source>
</reference>
<feature type="compositionally biased region" description="Acidic residues" evidence="1">
    <location>
        <begin position="1360"/>
        <end position="1370"/>
    </location>
</feature>
<feature type="compositionally biased region" description="Low complexity" evidence="1">
    <location>
        <begin position="469"/>
        <end position="485"/>
    </location>
</feature>
<feature type="compositionally biased region" description="Polar residues" evidence="1">
    <location>
        <begin position="632"/>
        <end position="645"/>
    </location>
</feature>
<dbReference type="EMBL" id="JANBOH010000028">
    <property type="protein sequence ID" value="KAJ1647487.1"/>
    <property type="molecule type" value="Genomic_DNA"/>
</dbReference>
<dbReference type="Proteomes" id="UP001145021">
    <property type="component" value="Unassembled WGS sequence"/>
</dbReference>
<sequence length="1443" mass="154653">MSNNGQSDMAMRSALFSHNTTASEIRASMQNPDARRRVVSGQQLPVAHKEFLDHHGTADARMSHDGISTATDRSSLGYPLLAQAELTNSGSQLHPINEHPEISDSSGDYRIQSLYHPQQQEQQQRLRAQSHQQQRSPQHEGARRNLFSRFKRVAKAVKTAAVVTSKSEMFRKEASDRKPGLYQYQPQRLHQQQNTHFALYPAVTETSYNQKNNDLADGGWTTSEKPTSAPNPIRHTLSVTPIDDSGRILPFSQPGPRQRSLTQQPQSMSLIARVYSENTAQSHSIEISRGIAPSNVASVSSSSIGHNASTSSANSLDPNSRSAAAAAATATASHTQTAQEYYLSSNMPSLVGSPTHLKRKSPVVSHSSSIISSVSTASGPMPGFQTSAVNRLYDISNDRRQSVSPISRPAAILHSARSTDAIPSLMTTAAFPSIAKPNAAVKKMSQSAFDIYPRRDRSMTLPSDTNRIGSNSASNLSSGSLLSAAPAPPLLPPRSAPKSVARLRSHSVMPTNQGHKIQAISQLPPTLPHVGTEKLDLSISGSPLFNSITDSGQGQSAGEYIHNQAIQNLSMGDLLSGLVSKQDKTIGELKLPPPAAAEKTQSANIAKEEILSFTADSAGSHQNIDSPETDTSKSASNLPTPSSSEVMVDPQYPSMMINSDKLKSYLKQVSDDEQKAEYQAMVSAMERRECSKEQCQLDCVDLQQTVTNGLKQASSDNSKESNSKAMGANNDSGVQVDRDYRGLGAMVYESNGRDSRLKTSSDIDTCTSASASANTSHLSLPAISTNNSGQYASDVLTGSVGSPPSPFSFSHSRYSLINQDGSLNLASFQFDQLDIYQKQLSGSMGSLATQIGSLPQRSESKITDRLSRRHHDSNSSGTGKGTGVSAGASAAAEKEGSSGSGNGNGNGSVWFWSSLTSSANNHHERSISPPARSPRLAFGLNSSTGDRLDSFHAGDHTMRQTKLMRRVRKQRQQQPQQQLHHQSFAFGSTSASADLSSMMPTMVNSSIGVFAYMGATSEGSHQQRVSESNSSCDGDRSSSSRRPSNSLAATPVAMNPVYRRLSDNTSVDSQLSSSRQSHPLLNYSRLGGMSATNINASSNNGEYAPMKSNPYLDGRPLQRLMSLGSFGGETPFDLVYRSSMASMSLEQALTLVEGTTDIEGGLQRNSQHTPRHRRLHKRSASALNANELDDIMIQTAEMCHSIQTAIRMQRASESGLGSWIHSVFGEQTASSEDQIEADRDHDAAQHSVGGSDLYGSGLGPVEQSHSAKSVSVVETEPAVPILNTPTPVLASVAVSGPIPVDQTTDQCPEPEAVVVQDTGSTDEQRLENSSSIVEVTQQQVTGEFSVSESELRNVVAEMDPIEEEEEEGESSSESSLDIWTGDVSRRHHLGGDVKSDFSCSSSSSIFNDSIGIQDPVAVVPSPGTLRPSGNCVSSSSFGPDVQK</sequence>